<keyword evidence="2" id="KW-1185">Reference proteome</keyword>
<dbReference type="Proteomes" id="UP000887226">
    <property type="component" value="Unassembled WGS sequence"/>
</dbReference>
<dbReference type="EMBL" id="MU253770">
    <property type="protein sequence ID" value="KAG9247496.1"/>
    <property type="molecule type" value="Genomic_DNA"/>
</dbReference>
<comment type="caution">
    <text evidence="1">The sequence shown here is derived from an EMBL/GenBank/DDBJ whole genome shotgun (WGS) entry which is preliminary data.</text>
</comment>
<sequence>MRHYDSYPTRLVVTSRRREQRASNFVAIVSYTYVHSDMAGLVDGIKCLSKPRDQVTRRLGRTKTPLSYIDLVVYNRKCNGSFRSGLCVENLSLLILTVDNQ</sequence>
<proteinExistence type="predicted"/>
<evidence type="ECO:0000313" key="2">
    <source>
        <dbReference type="Proteomes" id="UP000887226"/>
    </source>
</evidence>
<gene>
    <name evidence="1" type="ORF">BJ878DRAFT_492142</name>
</gene>
<protein>
    <submittedName>
        <fullName evidence="1">Uncharacterized protein</fullName>
    </submittedName>
</protein>
<accession>A0A9P7Z8V8</accession>
<dbReference type="AlphaFoldDB" id="A0A9P7Z8V8"/>
<name>A0A9P7Z8V8_9HELO</name>
<organism evidence="1 2">
    <name type="scientific">Calycina marina</name>
    <dbReference type="NCBI Taxonomy" id="1763456"/>
    <lineage>
        <taxon>Eukaryota</taxon>
        <taxon>Fungi</taxon>
        <taxon>Dikarya</taxon>
        <taxon>Ascomycota</taxon>
        <taxon>Pezizomycotina</taxon>
        <taxon>Leotiomycetes</taxon>
        <taxon>Helotiales</taxon>
        <taxon>Pezizellaceae</taxon>
        <taxon>Calycina</taxon>
    </lineage>
</organism>
<evidence type="ECO:0000313" key="1">
    <source>
        <dbReference type="EMBL" id="KAG9247496.1"/>
    </source>
</evidence>
<reference evidence="1" key="1">
    <citation type="journal article" date="2021" name="IMA Fungus">
        <title>Genomic characterization of three marine fungi, including Emericellopsis atlantica sp. nov. with signatures of a generalist lifestyle and marine biomass degradation.</title>
        <authorList>
            <person name="Hagestad O.C."/>
            <person name="Hou L."/>
            <person name="Andersen J.H."/>
            <person name="Hansen E.H."/>
            <person name="Altermark B."/>
            <person name="Li C."/>
            <person name="Kuhnert E."/>
            <person name="Cox R.J."/>
            <person name="Crous P.W."/>
            <person name="Spatafora J.W."/>
            <person name="Lail K."/>
            <person name="Amirebrahimi M."/>
            <person name="Lipzen A."/>
            <person name="Pangilinan J."/>
            <person name="Andreopoulos W."/>
            <person name="Hayes R.D."/>
            <person name="Ng V."/>
            <person name="Grigoriev I.V."/>
            <person name="Jackson S.A."/>
            <person name="Sutton T.D.S."/>
            <person name="Dobson A.D.W."/>
            <person name="Rama T."/>
        </authorList>
    </citation>
    <scope>NUCLEOTIDE SEQUENCE</scope>
    <source>
        <strain evidence="1">TRa3180A</strain>
    </source>
</reference>
<dbReference type="OrthoDB" id="260519at2759"/>